<sequence>MSNKKTPPNTQPSEQGGASRYAKIRAHSARHGSEILITSAIVLVFLVLFIQFKSADILIAEIFLLSAALVGMLVGYLKLREPFYSIFLDKQKLSYNHKYGWWQLDVDNVQQVGVVSIDQAMQTLELNVVGLSLKREDEFLNKLSPRLAGRLLVEQRHYLLQAIKAYCRDGNECPPQWLVEDTEYVSQSGQKYTGLLAMFANRMKNLKFLTGYEILIPAAMLDRDIWAFSYLLHRWQRDPANTVVQLQQQLNSHSSK</sequence>
<name>A0A5S3Z9M7_9GAMM</name>
<evidence type="ECO:0000256" key="1">
    <source>
        <dbReference type="SAM" id="Phobius"/>
    </source>
</evidence>
<keyword evidence="1" id="KW-0472">Membrane</keyword>
<gene>
    <name evidence="2" type="ORF">CWC05_00905</name>
</gene>
<proteinExistence type="predicted"/>
<accession>A0A5S3Z9M7</accession>
<evidence type="ECO:0000313" key="2">
    <source>
        <dbReference type="EMBL" id="TMP88944.1"/>
    </source>
</evidence>
<feature type="transmembrane region" description="Helical" evidence="1">
    <location>
        <begin position="35"/>
        <end position="52"/>
    </location>
</feature>
<feature type="transmembrane region" description="Helical" evidence="1">
    <location>
        <begin position="58"/>
        <end position="77"/>
    </location>
</feature>
<organism evidence="2 3">
    <name type="scientific">Pseudoalteromonas ruthenica</name>
    <dbReference type="NCBI Taxonomy" id="151081"/>
    <lineage>
        <taxon>Bacteria</taxon>
        <taxon>Pseudomonadati</taxon>
        <taxon>Pseudomonadota</taxon>
        <taxon>Gammaproteobacteria</taxon>
        <taxon>Alteromonadales</taxon>
        <taxon>Pseudoalteromonadaceae</taxon>
        <taxon>Pseudoalteromonas</taxon>
    </lineage>
</organism>
<keyword evidence="1" id="KW-0812">Transmembrane</keyword>
<dbReference type="Pfam" id="PF11201">
    <property type="entry name" value="DUF2982"/>
    <property type="match status" value="1"/>
</dbReference>
<dbReference type="AlphaFoldDB" id="A0A5S3Z9M7"/>
<dbReference type="Proteomes" id="UP000305874">
    <property type="component" value="Unassembled WGS sequence"/>
</dbReference>
<dbReference type="RefSeq" id="WP_138547089.1">
    <property type="nucleotide sequence ID" value="NZ_PNCG01000001.1"/>
</dbReference>
<comment type="caution">
    <text evidence="2">The sequence shown here is derived from an EMBL/GenBank/DDBJ whole genome shotgun (WGS) entry which is preliminary data.</text>
</comment>
<dbReference type="STRING" id="151081.TW72_03035"/>
<evidence type="ECO:0000313" key="3">
    <source>
        <dbReference type="Proteomes" id="UP000305874"/>
    </source>
</evidence>
<dbReference type="EMBL" id="PNCG01000001">
    <property type="protein sequence ID" value="TMP88944.1"/>
    <property type="molecule type" value="Genomic_DNA"/>
</dbReference>
<keyword evidence="1" id="KW-1133">Transmembrane helix</keyword>
<protein>
    <submittedName>
        <fullName evidence="2">DUF2982 domain-containing protein</fullName>
    </submittedName>
</protein>
<dbReference type="InterPro" id="IPR021367">
    <property type="entry name" value="DUF2982"/>
</dbReference>
<reference evidence="3" key="2">
    <citation type="submission" date="2019-06" db="EMBL/GenBank/DDBJ databases">
        <title>Co-occurence of chitin degradation, pigmentation and bioactivity in marine Pseudoalteromonas.</title>
        <authorList>
            <person name="Sonnenschein E.C."/>
            <person name="Bech P.K."/>
        </authorList>
    </citation>
    <scope>NUCLEOTIDE SEQUENCE [LARGE SCALE GENOMIC DNA]</scope>
    <source>
        <strain evidence="3">S2897</strain>
    </source>
</reference>
<reference evidence="2 3" key="1">
    <citation type="submission" date="2017-12" db="EMBL/GenBank/DDBJ databases">
        <authorList>
            <person name="Paulsen S."/>
            <person name="Gram L.K."/>
        </authorList>
    </citation>
    <scope>NUCLEOTIDE SEQUENCE [LARGE SCALE GENOMIC DNA]</scope>
    <source>
        <strain evidence="2 3">S2897</strain>
    </source>
</reference>